<sequence>MIKFLDLHQINKPYEKMFQSKFKEILDNGWYILGQELINFENSFAKYYNMKHAIGVGNGLDALIVTFKAYLQLGILAPGDEVIVPANTYIASIISIVEVGLTPVLVEPCLDTYNINPHEIITHLTPKTKAILVVHLYGQLAEMSEIQKIALYNGLVIVEDVAQAVGTFFEIDDNIRSAKCFSFYPGKNLGALGDGGAVLTNDSELSNTIKLLRNYGSKVKYQNEIIGVNSRLDEMQAAFLNIKLPNLNEDNRIRQNIAKEYLTNIKNDKIILPKWDYQTQHVFHLFVIRTANRLDLQNYLSEKKIESMIHYPIPPHKQLAFKCWNSNSFPITEMIHNQVISIPMSPVLTSNEIHYIIQTLNQY</sequence>
<dbReference type="Gene3D" id="3.90.1150.10">
    <property type="entry name" value="Aspartate Aminotransferase, domain 1"/>
    <property type="match status" value="1"/>
</dbReference>
<dbReference type="AlphaFoldDB" id="A0A543G7X4"/>
<comment type="similarity">
    <text evidence="2 5">Belongs to the DegT/DnrJ/EryC1 family.</text>
</comment>
<dbReference type="Gene3D" id="3.40.640.10">
    <property type="entry name" value="Type I PLP-dependent aspartate aminotransferase-like (Major domain)"/>
    <property type="match status" value="1"/>
</dbReference>
<dbReference type="RefSeq" id="WP_089080417.1">
    <property type="nucleotide sequence ID" value="NZ_VFPJ01000001.1"/>
</dbReference>
<dbReference type="SUPFAM" id="SSF53383">
    <property type="entry name" value="PLP-dependent transferases"/>
    <property type="match status" value="1"/>
</dbReference>
<evidence type="ECO:0000256" key="2">
    <source>
        <dbReference type="ARBA" id="ARBA00037999"/>
    </source>
</evidence>
<dbReference type="PIRSF" id="PIRSF000390">
    <property type="entry name" value="PLP_StrS"/>
    <property type="match status" value="1"/>
</dbReference>
<feature type="active site" description="Proton acceptor" evidence="3">
    <location>
        <position position="187"/>
    </location>
</feature>
<dbReference type="InterPro" id="IPR015421">
    <property type="entry name" value="PyrdxlP-dep_Trfase_major"/>
</dbReference>
<dbReference type="EMBL" id="VFPJ01000001">
    <property type="protein sequence ID" value="TQM42183.1"/>
    <property type="molecule type" value="Genomic_DNA"/>
</dbReference>
<comment type="caution">
    <text evidence="6">The sequence shown here is derived from an EMBL/GenBank/DDBJ whole genome shotgun (WGS) entry which is preliminary data.</text>
</comment>
<evidence type="ECO:0000256" key="1">
    <source>
        <dbReference type="ARBA" id="ARBA00022898"/>
    </source>
</evidence>
<dbReference type="InterPro" id="IPR015422">
    <property type="entry name" value="PyrdxlP-dep_Trfase_small"/>
</dbReference>
<organism evidence="6 7">
    <name type="scientific">Flavobacterium branchiophilum</name>
    <dbReference type="NCBI Taxonomy" id="55197"/>
    <lineage>
        <taxon>Bacteria</taxon>
        <taxon>Pseudomonadati</taxon>
        <taxon>Bacteroidota</taxon>
        <taxon>Flavobacteriia</taxon>
        <taxon>Flavobacteriales</taxon>
        <taxon>Flavobacteriaceae</taxon>
        <taxon>Flavobacterium</taxon>
    </lineage>
</organism>
<accession>A0A543G7X4</accession>
<dbReference type="CDD" id="cd00616">
    <property type="entry name" value="AHBA_syn"/>
    <property type="match status" value="1"/>
</dbReference>
<protein>
    <submittedName>
        <fullName evidence="6">dTDP-4-amino-4,6-dideoxygalactose transaminase</fullName>
    </submittedName>
</protein>
<gene>
    <name evidence="6" type="ORF">BC670_3219</name>
</gene>
<dbReference type="GO" id="GO:0008483">
    <property type="term" value="F:transaminase activity"/>
    <property type="evidence" value="ECO:0007669"/>
    <property type="project" value="TreeGrafter"/>
</dbReference>
<dbReference type="InterPro" id="IPR015424">
    <property type="entry name" value="PyrdxlP-dep_Trfase"/>
</dbReference>
<evidence type="ECO:0000313" key="7">
    <source>
        <dbReference type="Proteomes" id="UP000320773"/>
    </source>
</evidence>
<dbReference type="GO" id="GO:0030170">
    <property type="term" value="F:pyridoxal phosphate binding"/>
    <property type="evidence" value="ECO:0007669"/>
    <property type="project" value="TreeGrafter"/>
</dbReference>
<dbReference type="PANTHER" id="PTHR30244:SF36">
    <property type="entry name" value="3-OXO-GLUCOSE-6-PHOSPHATE:GLUTAMATE AMINOTRANSFERASE"/>
    <property type="match status" value="1"/>
</dbReference>
<dbReference type="Proteomes" id="UP000320773">
    <property type="component" value="Unassembled WGS sequence"/>
</dbReference>
<evidence type="ECO:0000256" key="3">
    <source>
        <dbReference type="PIRSR" id="PIRSR000390-1"/>
    </source>
</evidence>
<evidence type="ECO:0000256" key="4">
    <source>
        <dbReference type="PIRSR" id="PIRSR000390-2"/>
    </source>
</evidence>
<reference evidence="6 7" key="1">
    <citation type="submission" date="2019-06" db="EMBL/GenBank/DDBJ databases">
        <title>Genomic Encyclopedia of Archaeal and Bacterial Type Strains, Phase II (KMG-II): from individual species to whole genera.</title>
        <authorList>
            <person name="Goeker M."/>
        </authorList>
    </citation>
    <scope>NUCLEOTIDE SEQUENCE [LARGE SCALE GENOMIC DNA]</scope>
    <source>
        <strain evidence="6 7">DSM 24789</strain>
    </source>
</reference>
<evidence type="ECO:0000313" key="6">
    <source>
        <dbReference type="EMBL" id="TQM42183.1"/>
    </source>
</evidence>
<keyword evidence="1 4" id="KW-0663">Pyridoxal phosphate</keyword>
<name>A0A543G7X4_9FLAO</name>
<dbReference type="InterPro" id="IPR000653">
    <property type="entry name" value="DegT/StrS_aminotransferase"/>
</dbReference>
<proteinExistence type="inferred from homology"/>
<dbReference type="Pfam" id="PF01041">
    <property type="entry name" value="DegT_DnrJ_EryC1"/>
    <property type="match status" value="1"/>
</dbReference>
<dbReference type="PANTHER" id="PTHR30244">
    <property type="entry name" value="TRANSAMINASE"/>
    <property type="match status" value="1"/>
</dbReference>
<feature type="modified residue" description="N6-(pyridoxal phosphate)lysine" evidence="4">
    <location>
        <position position="187"/>
    </location>
</feature>
<evidence type="ECO:0000256" key="5">
    <source>
        <dbReference type="RuleBase" id="RU004508"/>
    </source>
</evidence>
<dbReference type="GO" id="GO:0000271">
    <property type="term" value="P:polysaccharide biosynthetic process"/>
    <property type="evidence" value="ECO:0007669"/>
    <property type="project" value="TreeGrafter"/>
</dbReference>